<protein>
    <submittedName>
        <fullName evidence="1">Uncharacterized protein</fullName>
    </submittedName>
</protein>
<dbReference type="EMBL" id="HACG01000275">
    <property type="protein sequence ID" value="CEK47140.1"/>
    <property type="molecule type" value="Transcribed_RNA"/>
</dbReference>
<feature type="non-terminal residue" evidence="1">
    <location>
        <position position="1"/>
    </location>
</feature>
<dbReference type="Pfam" id="PF07004">
    <property type="entry name" value="SHIPPO-rpt"/>
    <property type="match status" value="2"/>
</dbReference>
<accession>A0A0B6XV15</accession>
<proteinExistence type="predicted"/>
<feature type="non-terminal residue" evidence="1">
    <location>
        <position position="99"/>
    </location>
</feature>
<reference evidence="1" key="1">
    <citation type="submission" date="2014-12" db="EMBL/GenBank/DDBJ databases">
        <title>Insight into the proteome of Arion vulgaris.</title>
        <authorList>
            <person name="Aradska J."/>
            <person name="Bulat T."/>
            <person name="Smidak R."/>
            <person name="Sarate P."/>
            <person name="Gangsoo J."/>
            <person name="Sialana F."/>
            <person name="Bilban M."/>
            <person name="Lubec G."/>
        </authorList>
    </citation>
    <scope>NUCLEOTIDE SEQUENCE</scope>
    <source>
        <tissue evidence="1">Skin</tissue>
    </source>
</reference>
<dbReference type="InterPro" id="IPR010736">
    <property type="entry name" value="SHIPPO-rpt"/>
</dbReference>
<sequence>DAIPGPGAYSPNAPVEYPAKLIFPKKHYLCLSAPAMRLPATPPLPGPGAYDIPGAESASKHYMSSAAFVSTTGRWAVPHADVNLPGPSHYRPVHTGKQS</sequence>
<gene>
    <name evidence="1" type="primary">ORF653</name>
</gene>
<dbReference type="AlphaFoldDB" id="A0A0B6XV15"/>
<organism evidence="1">
    <name type="scientific">Arion vulgaris</name>
    <dbReference type="NCBI Taxonomy" id="1028688"/>
    <lineage>
        <taxon>Eukaryota</taxon>
        <taxon>Metazoa</taxon>
        <taxon>Spiralia</taxon>
        <taxon>Lophotrochozoa</taxon>
        <taxon>Mollusca</taxon>
        <taxon>Gastropoda</taxon>
        <taxon>Heterobranchia</taxon>
        <taxon>Euthyneura</taxon>
        <taxon>Panpulmonata</taxon>
        <taxon>Eupulmonata</taxon>
        <taxon>Stylommatophora</taxon>
        <taxon>Helicina</taxon>
        <taxon>Arionoidea</taxon>
        <taxon>Arionidae</taxon>
        <taxon>Arion</taxon>
    </lineage>
</organism>
<evidence type="ECO:0000313" key="1">
    <source>
        <dbReference type="EMBL" id="CEK47140.1"/>
    </source>
</evidence>
<name>A0A0B6XV15_9EUPU</name>